<dbReference type="EMBL" id="KV417508">
    <property type="protein sequence ID" value="KZP27607.1"/>
    <property type="molecule type" value="Genomic_DNA"/>
</dbReference>
<sequence>MAPVNRSASAKNAPLVLPVACDSAAGRDLCELEGVCPVLDGLHLPATTPTGSGKTGYLTQLDKILQCL</sequence>
<dbReference type="AlphaFoldDB" id="A0A166QVT7"/>
<gene>
    <name evidence="1" type="ORF">FIBSPDRAFT_853469</name>
</gene>
<proteinExistence type="predicted"/>
<accession>A0A166QVT7</accession>
<dbReference type="Proteomes" id="UP000076532">
    <property type="component" value="Unassembled WGS sequence"/>
</dbReference>
<name>A0A166QVT7_9AGAM</name>
<reference evidence="1 2" key="1">
    <citation type="journal article" date="2016" name="Mol. Biol. Evol.">
        <title>Comparative Genomics of Early-Diverging Mushroom-Forming Fungi Provides Insights into the Origins of Lignocellulose Decay Capabilities.</title>
        <authorList>
            <person name="Nagy L.G."/>
            <person name="Riley R."/>
            <person name="Tritt A."/>
            <person name="Adam C."/>
            <person name="Daum C."/>
            <person name="Floudas D."/>
            <person name="Sun H."/>
            <person name="Yadav J.S."/>
            <person name="Pangilinan J."/>
            <person name="Larsson K.H."/>
            <person name="Matsuura K."/>
            <person name="Barry K."/>
            <person name="Labutti K."/>
            <person name="Kuo R."/>
            <person name="Ohm R.A."/>
            <person name="Bhattacharya S.S."/>
            <person name="Shirouzu T."/>
            <person name="Yoshinaga Y."/>
            <person name="Martin F.M."/>
            <person name="Grigoriev I.V."/>
            <person name="Hibbett D.S."/>
        </authorList>
    </citation>
    <scope>NUCLEOTIDE SEQUENCE [LARGE SCALE GENOMIC DNA]</scope>
    <source>
        <strain evidence="1 2">CBS 109695</strain>
    </source>
</reference>
<keyword evidence="2" id="KW-1185">Reference proteome</keyword>
<organism evidence="1 2">
    <name type="scientific">Athelia psychrophila</name>
    <dbReference type="NCBI Taxonomy" id="1759441"/>
    <lineage>
        <taxon>Eukaryota</taxon>
        <taxon>Fungi</taxon>
        <taxon>Dikarya</taxon>
        <taxon>Basidiomycota</taxon>
        <taxon>Agaricomycotina</taxon>
        <taxon>Agaricomycetes</taxon>
        <taxon>Agaricomycetidae</taxon>
        <taxon>Atheliales</taxon>
        <taxon>Atheliaceae</taxon>
        <taxon>Athelia</taxon>
    </lineage>
</organism>
<evidence type="ECO:0000313" key="1">
    <source>
        <dbReference type="EMBL" id="KZP27607.1"/>
    </source>
</evidence>
<evidence type="ECO:0000313" key="2">
    <source>
        <dbReference type="Proteomes" id="UP000076532"/>
    </source>
</evidence>
<protein>
    <submittedName>
        <fullName evidence="1">Uncharacterized protein</fullName>
    </submittedName>
</protein>